<feature type="transmembrane region" description="Helical" evidence="1">
    <location>
        <begin position="64"/>
        <end position="89"/>
    </location>
</feature>
<name>A0A5B0L0B6_9PROT</name>
<evidence type="ECO:0000256" key="1">
    <source>
        <dbReference type="SAM" id="Phobius"/>
    </source>
</evidence>
<feature type="transmembrane region" description="Helical" evidence="1">
    <location>
        <begin position="36"/>
        <end position="58"/>
    </location>
</feature>
<evidence type="ECO:0008006" key="4">
    <source>
        <dbReference type="Google" id="ProtNLM"/>
    </source>
</evidence>
<reference evidence="2 3" key="1">
    <citation type="submission" date="2019-07" db="EMBL/GenBank/DDBJ databases">
        <title>Genome sequencing of the stress-tolerant strain Azospirillum brasilense Az19.</title>
        <authorList>
            <person name="Maroniche G.A."/>
            <person name="Garcia J.E."/>
            <person name="Pagnussat L."/>
            <person name="Amenta M."/>
            <person name="Creus C.M."/>
        </authorList>
    </citation>
    <scope>NUCLEOTIDE SEQUENCE [LARGE SCALE GENOMIC DNA]</scope>
    <source>
        <strain evidence="2 3">Az19</strain>
    </source>
</reference>
<accession>A0A5B0L0B6</accession>
<evidence type="ECO:0000313" key="2">
    <source>
        <dbReference type="EMBL" id="KAA1057190.1"/>
    </source>
</evidence>
<comment type="caution">
    <text evidence="2">The sequence shown here is derived from an EMBL/GenBank/DDBJ whole genome shotgun (WGS) entry which is preliminary data.</text>
</comment>
<feature type="transmembrane region" description="Helical" evidence="1">
    <location>
        <begin position="6"/>
        <end position="24"/>
    </location>
</feature>
<dbReference type="EMBL" id="VEWN01000002">
    <property type="protein sequence ID" value="KAA1057190.1"/>
    <property type="molecule type" value="Genomic_DNA"/>
</dbReference>
<keyword evidence="1" id="KW-0812">Transmembrane</keyword>
<protein>
    <recommendedName>
        <fullName evidence="4">Major facilitator superfamily (MFS) profile domain-containing protein</fullName>
    </recommendedName>
</protein>
<keyword evidence="1" id="KW-0472">Membrane</keyword>
<dbReference type="Proteomes" id="UP000325333">
    <property type="component" value="Unassembled WGS sequence"/>
</dbReference>
<proteinExistence type="predicted"/>
<organism evidence="2 3">
    <name type="scientific">Azospirillum argentinense</name>
    <dbReference type="NCBI Taxonomy" id="2970906"/>
    <lineage>
        <taxon>Bacteria</taxon>
        <taxon>Pseudomonadati</taxon>
        <taxon>Pseudomonadota</taxon>
        <taxon>Alphaproteobacteria</taxon>
        <taxon>Rhodospirillales</taxon>
        <taxon>Azospirillaceae</taxon>
        <taxon>Azospirillum</taxon>
    </lineage>
</organism>
<evidence type="ECO:0000313" key="3">
    <source>
        <dbReference type="Proteomes" id="UP000325333"/>
    </source>
</evidence>
<sequence length="95" mass="9576">MGFLGAAGFVAYALLGLFQIAATFDGVQHLLGVHWLIAGVIGLVLGAFPVIGTAAGVYGATAAWGWSLLSALGLFFGPLVVIAAISMMAQAGGRR</sequence>
<keyword evidence="1" id="KW-1133">Transmembrane helix</keyword>
<dbReference type="AlphaFoldDB" id="A0A5B0L0B6"/>
<gene>
    <name evidence="2" type="ORF">FH063_001358</name>
</gene>